<evidence type="ECO:0000313" key="2">
    <source>
        <dbReference type="EMBL" id="GFR90679.1"/>
    </source>
</evidence>
<organism evidence="2 3">
    <name type="scientific">Elysia marginata</name>
    <dbReference type="NCBI Taxonomy" id="1093978"/>
    <lineage>
        <taxon>Eukaryota</taxon>
        <taxon>Metazoa</taxon>
        <taxon>Spiralia</taxon>
        <taxon>Lophotrochozoa</taxon>
        <taxon>Mollusca</taxon>
        <taxon>Gastropoda</taxon>
        <taxon>Heterobranchia</taxon>
        <taxon>Euthyneura</taxon>
        <taxon>Panpulmonata</taxon>
        <taxon>Sacoglossa</taxon>
        <taxon>Placobranchoidea</taxon>
        <taxon>Plakobranchidae</taxon>
        <taxon>Elysia</taxon>
    </lineage>
</organism>
<evidence type="ECO:0000256" key="1">
    <source>
        <dbReference type="SAM" id="MobiDB-lite"/>
    </source>
</evidence>
<protein>
    <submittedName>
        <fullName evidence="2">Uncharacterized protein</fullName>
    </submittedName>
</protein>
<proteinExistence type="predicted"/>
<gene>
    <name evidence="2" type="ORF">ElyMa_002573800</name>
</gene>
<dbReference type="EMBL" id="BMAT01005301">
    <property type="protein sequence ID" value="GFR90679.1"/>
    <property type="molecule type" value="Genomic_DNA"/>
</dbReference>
<keyword evidence="3" id="KW-1185">Reference proteome</keyword>
<name>A0AAV4GYY3_9GAST</name>
<comment type="caution">
    <text evidence="2">The sequence shown here is derived from an EMBL/GenBank/DDBJ whole genome shotgun (WGS) entry which is preliminary data.</text>
</comment>
<evidence type="ECO:0000313" key="3">
    <source>
        <dbReference type="Proteomes" id="UP000762676"/>
    </source>
</evidence>
<reference evidence="2 3" key="1">
    <citation type="journal article" date="2021" name="Elife">
        <title>Chloroplast acquisition without the gene transfer in kleptoplastic sea slugs, Plakobranchus ocellatus.</title>
        <authorList>
            <person name="Maeda T."/>
            <person name="Takahashi S."/>
            <person name="Yoshida T."/>
            <person name="Shimamura S."/>
            <person name="Takaki Y."/>
            <person name="Nagai Y."/>
            <person name="Toyoda A."/>
            <person name="Suzuki Y."/>
            <person name="Arimoto A."/>
            <person name="Ishii H."/>
            <person name="Satoh N."/>
            <person name="Nishiyama T."/>
            <person name="Hasebe M."/>
            <person name="Maruyama T."/>
            <person name="Minagawa J."/>
            <person name="Obokata J."/>
            <person name="Shigenobu S."/>
        </authorList>
    </citation>
    <scope>NUCLEOTIDE SEQUENCE [LARGE SCALE GENOMIC DNA]</scope>
</reference>
<dbReference type="Proteomes" id="UP000762676">
    <property type="component" value="Unassembled WGS sequence"/>
</dbReference>
<sequence length="95" mass="10803">MKKACGTKKQGGPTRKLTAWWNEEIKEVIQTKKKLFKKWDTGEGFDPSQPDHQEPNILESEVRWAVKDSPKDKAAGDDGITTRQYLPVERSAFNG</sequence>
<feature type="region of interest" description="Disordered" evidence="1">
    <location>
        <begin position="68"/>
        <end position="95"/>
    </location>
</feature>
<accession>A0AAV4GYY3</accession>
<dbReference type="AlphaFoldDB" id="A0AAV4GYY3"/>